<dbReference type="EMBL" id="JAPQFJ010000005">
    <property type="protein sequence ID" value="MCY6958390.1"/>
    <property type="molecule type" value="Genomic_DNA"/>
</dbReference>
<comment type="caution">
    <text evidence="2">The sequence shown here is derived from an EMBL/GenBank/DDBJ whole genome shotgun (WGS) entry which is preliminary data.</text>
</comment>
<accession>A0ABT4D7W2</accession>
<dbReference type="InterPro" id="IPR004017">
    <property type="entry name" value="Cys_rich_dom"/>
</dbReference>
<proteinExistence type="predicted"/>
<evidence type="ECO:0000259" key="1">
    <source>
        <dbReference type="Pfam" id="PF02754"/>
    </source>
</evidence>
<dbReference type="RefSeq" id="WP_268060802.1">
    <property type="nucleotide sequence ID" value="NZ_JAPQFJ010000005.1"/>
</dbReference>
<dbReference type="Pfam" id="PF02754">
    <property type="entry name" value="CCG"/>
    <property type="match status" value="1"/>
</dbReference>
<reference evidence="2" key="1">
    <citation type="submission" date="2022-12" db="EMBL/GenBank/DDBJ databases">
        <title>Clostridium sp. nov., isolated from industrial wastewater.</title>
        <authorList>
            <person name="Jiayan W."/>
        </authorList>
    </citation>
    <scope>NUCLEOTIDE SEQUENCE</scope>
    <source>
        <strain evidence="2">ZC22-4</strain>
    </source>
</reference>
<dbReference type="Proteomes" id="UP001144612">
    <property type="component" value="Unassembled WGS sequence"/>
</dbReference>
<organism evidence="2 3">
    <name type="scientific">Clostridium brassicae</name>
    <dbReference type="NCBI Taxonomy" id="2999072"/>
    <lineage>
        <taxon>Bacteria</taxon>
        <taxon>Bacillati</taxon>
        <taxon>Bacillota</taxon>
        <taxon>Clostridia</taxon>
        <taxon>Eubacteriales</taxon>
        <taxon>Clostridiaceae</taxon>
        <taxon>Clostridium</taxon>
    </lineage>
</organism>
<protein>
    <submittedName>
        <fullName evidence="2">(Fe-S)-binding protein</fullName>
    </submittedName>
</protein>
<sequence length="236" mass="26791">MKEYRIQSIKISDIDMDKCYFNPGCAMTTHNPENEKKIHAILNEYFGPVKMHNRCCRHNPNLPNGSTIINNCAGCDRRFRSLYEGIKTISLWEILDSIENLPLPNYLGVKVSIQDSCSYRPKPQVHTAVRSLLKKMGIEIKEAKCHGTSSICCGDNFYPNLSIKKVNELQKVRAQQMPCDDVVVYCVSCVKSMTIGGKCAHHLMDLVLNQPTFAGETRLDVYHNGLLEYINKSVQF</sequence>
<name>A0ABT4D7W2_9CLOT</name>
<feature type="domain" description="Cysteine-rich" evidence="1">
    <location>
        <begin position="112"/>
        <end position="190"/>
    </location>
</feature>
<evidence type="ECO:0000313" key="3">
    <source>
        <dbReference type="Proteomes" id="UP001144612"/>
    </source>
</evidence>
<evidence type="ECO:0000313" key="2">
    <source>
        <dbReference type="EMBL" id="MCY6958390.1"/>
    </source>
</evidence>
<keyword evidence="3" id="KW-1185">Reference proteome</keyword>
<gene>
    <name evidence="2" type="ORF">OW729_07220</name>
</gene>